<dbReference type="InterPro" id="IPR003175">
    <property type="entry name" value="CDI_dom"/>
</dbReference>
<dbReference type="InterPro" id="IPR044275">
    <property type="entry name" value="KRP"/>
</dbReference>
<accession>A0A2U1NH92</accession>
<feature type="domain" description="Cyclin-dependent kinase inhibitor" evidence="6">
    <location>
        <begin position="146"/>
        <end position="187"/>
    </location>
</feature>
<organism evidence="7 8">
    <name type="scientific">Artemisia annua</name>
    <name type="common">Sweet wormwood</name>
    <dbReference type="NCBI Taxonomy" id="35608"/>
    <lineage>
        <taxon>Eukaryota</taxon>
        <taxon>Viridiplantae</taxon>
        <taxon>Streptophyta</taxon>
        <taxon>Embryophyta</taxon>
        <taxon>Tracheophyta</taxon>
        <taxon>Spermatophyta</taxon>
        <taxon>Magnoliopsida</taxon>
        <taxon>eudicotyledons</taxon>
        <taxon>Gunneridae</taxon>
        <taxon>Pentapetalae</taxon>
        <taxon>asterids</taxon>
        <taxon>campanulids</taxon>
        <taxon>Asterales</taxon>
        <taxon>Asteraceae</taxon>
        <taxon>Asteroideae</taxon>
        <taxon>Anthemideae</taxon>
        <taxon>Artemisiinae</taxon>
        <taxon>Artemisia</taxon>
    </lineage>
</organism>
<comment type="subcellular location">
    <subcellularLocation>
        <location evidence="1">Nucleus</location>
        <location evidence="1">Nucleoplasm</location>
    </subcellularLocation>
</comment>
<dbReference type="EMBL" id="PKPP01002827">
    <property type="protein sequence ID" value="PWA72884.1"/>
    <property type="molecule type" value="Genomic_DNA"/>
</dbReference>
<evidence type="ECO:0000313" key="7">
    <source>
        <dbReference type="EMBL" id="PWA72884.1"/>
    </source>
</evidence>
<dbReference type="InterPro" id="IPR044898">
    <property type="entry name" value="CDI_dom_sf"/>
</dbReference>
<evidence type="ECO:0000313" key="8">
    <source>
        <dbReference type="Proteomes" id="UP000245207"/>
    </source>
</evidence>
<evidence type="ECO:0000256" key="5">
    <source>
        <dbReference type="PIRNR" id="PIRNR017811"/>
    </source>
</evidence>
<dbReference type="PANTHER" id="PTHR46776">
    <property type="entry name" value="CYCLIN-DEPENDENT KINASE INHIBITOR 4-RELATED"/>
    <property type="match status" value="1"/>
</dbReference>
<dbReference type="GO" id="GO:0005654">
    <property type="term" value="C:nucleoplasm"/>
    <property type="evidence" value="ECO:0007669"/>
    <property type="project" value="UniProtKB-SubCell"/>
</dbReference>
<keyword evidence="3 5" id="KW-0649">Protein kinase inhibitor</keyword>
<comment type="caution">
    <text evidence="7">The sequence shown here is derived from an EMBL/GenBank/DDBJ whole genome shotgun (WGS) entry which is preliminary data.</text>
</comment>
<comment type="similarity">
    <text evidence="2 5">Belongs to the CDI family. ICK/KRP subfamily.</text>
</comment>
<keyword evidence="8" id="KW-1185">Reference proteome</keyword>
<gene>
    <name evidence="7" type="ORF">CTI12_AA265770</name>
</gene>
<dbReference type="AlphaFoldDB" id="A0A2U1NH92"/>
<evidence type="ECO:0000259" key="6">
    <source>
        <dbReference type="Pfam" id="PF02234"/>
    </source>
</evidence>
<keyword evidence="7" id="KW-0808">Transferase</keyword>
<dbReference type="STRING" id="35608.A0A2U1NH92"/>
<name>A0A2U1NH92_ARTAN</name>
<dbReference type="Pfam" id="PF02234">
    <property type="entry name" value="CDI"/>
    <property type="match status" value="1"/>
</dbReference>
<proteinExistence type="inferred from homology"/>
<keyword evidence="4" id="KW-0131">Cell cycle</keyword>
<dbReference type="PIRSF" id="PIRSF017811">
    <property type="entry name" value="CDK_inhib_pln"/>
    <property type="match status" value="1"/>
</dbReference>
<keyword evidence="7" id="KW-0418">Kinase</keyword>
<dbReference type="GO" id="GO:0051726">
    <property type="term" value="P:regulation of cell cycle"/>
    <property type="evidence" value="ECO:0007669"/>
    <property type="project" value="InterPro"/>
</dbReference>
<reference evidence="7 8" key="1">
    <citation type="journal article" date="2018" name="Mol. Plant">
        <title>The genome of Artemisia annua provides insight into the evolution of Asteraceae family and artemisinin biosynthesis.</title>
        <authorList>
            <person name="Shen Q."/>
            <person name="Zhang L."/>
            <person name="Liao Z."/>
            <person name="Wang S."/>
            <person name="Yan T."/>
            <person name="Shi P."/>
            <person name="Liu M."/>
            <person name="Fu X."/>
            <person name="Pan Q."/>
            <person name="Wang Y."/>
            <person name="Lv Z."/>
            <person name="Lu X."/>
            <person name="Zhang F."/>
            <person name="Jiang W."/>
            <person name="Ma Y."/>
            <person name="Chen M."/>
            <person name="Hao X."/>
            <person name="Li L."/>
            <person name="Tang Y."/>
            <person name="Lv G."/>
            <person name="Zhou Y."/>
            <person name="Sun X."/>
            <person name="Brodelius P.E."/>
            <person name="Rose J.K.C."/>
            <person name="Tang K."/>
        </authorList>
    </citation>
    <scope>NUCLEOTIDE SEQUENCE [LARGE SCALE GENOMIC DNA]</scope>
    <source>
        <strain evidence="8">cv. Huhao1</strain>
        <tissue evidence="7">Leaf</tissue>
    </source>
</reference>
<dbReference type="Gene3D" id="4.10.365.10">
    <property type="entry name" value="p27"/>
    <property type="match status" value="1"/>
</dbReference>
<dbReference type="Proteomes" id="UP000245207">
    <property type="component" value="Unassembled WGS sequence"/>
</dbReference>
<evidence type="ECO:0000256" key="1">
    <source>
        <dbReference type="ARBA" id="ARBA00004642"/>
    </source>
</evidence>
<protein>
    <recommendedName>
        <fullName evidence="5">Cyclin-dependent kinase inhibitor</fullName>
    </recommendedName>
</protein>
<evidence type="ECO:0000256" key="4">
    <source>
        <dbReference type="ARBA" id="ARBA00023306"/>
    </source>
</evidence>
<dbReference type="OrthoDB" id="6373236at2759"/>
<evidence type="ECO:0000256" key="3">
    <source>
        <dbReference type="ARBA" id="ARBA00023013"/>
    </source>
</evidence>
<dbReference type="GO" id="GO:0016301">
    <property type="term" value="F:kinase activity"/>
    <property type="evidence" value="ECO:0007669"/>
    <property type="project" value="UniProtKB-KW"/>
</dbReference>
<evidence type="ECO:0000256" key="2">
    <source>
        <dbReference type="ARBA" id="ARBA00010274"/>
    </source>
</evidence>
<sequence>MGKYMRRRKPKTATAEVSLMEVLPSLSGVLTRAKTLALKNGADVSGDGGGGFLQLRSRRLVKKKVVANDENKDVKLVAKKDDGGSTGENEVETVATGRTTRETTPCSLIRNPDVLRTPGSSTKPKRSTAHMYSVQNNTLPRIVPLASEMEEFFTGPEKEQQRQFMEKYNFDPVNDKPLPGRYEWVKLDATENN</sequence>
<dbReference type="GO" id="GO:0004861">
    <property type="term" value="F:cyclin-dependent protein serine/threonine kinase inhibitor activity"/>
    <property type="evidence" value="ECO:0007669"/>
    <property type="project" value="UniProtKB-UniRule"/>
</dbReference>